<dbReference type="Gene3D" id="2.130.10.130">
    <property type="entry name" value="Integrin alpha, N-terminal"/>
    <property type="match status" value="4"/>
</dbReference>
<dbReference type="PROSITE" id="PS51470">
    <property type="entry name" value="FG_GAP"/>
    <property type="match status" value="2"/>
</dbReference>
<evidence type="ECO:0000256" key="4">
    <source>
        <dbReference type="ARBA" id="ARBA00023180"/>
    </source>
</evidence>
<dbReference type="InterPro" id="IPR028994">
    <property type="entry name" value="Integrin_alpha_N"/>
</dbReference>
<dbReference type="SUPFAM" id="SSF69318">
    <property type="entry name" value="Integrin alpha N-terminal domain"/>
    <property type="match status" value="1"/>
</dbReference>
<proteinExistence type="predicted"/>
<dbReference type="EMBL" id="VJZC01000625">
    <property type="protein sequence ID" value="MPY63724.1"/>
    <property type="molecule type" value="Genomic_DNA"/>
</dbReference>
<dbReference type="InterPro" id="IPR000413">
    <property type="entry name" value="Integrin_alpha"/>
</dbReference>
<dbReference type="AlphaFoldDB" id="A0A5N8XWG7"/>
<name>A0A5N8XWG7_9ACTN</name>
<dbReference type="PRINTS" id="PR01185">
    <property type="entry name" value="INTEGRINA"/>
</dbReference>
<reference evidence="6 7" key="1">
    <citation type="submission" date="2019-07" db="EMBL/GenBank/DDBJ databases">
        <title>New species of Amycolatopsis and Streptomyces.</title>
        <authorList>
            <person name="Duangmal K."/>
            <person name="Teo W.F.A."/>
            <person name="Lipun K."/>
        </authorList>
    </citation>
    <scope>NUCLEOTIDE SEQUENCE [LARGE SCALE GENOMIC DNA]</scope>
    <source>
        <strain evidence="6 7">NBRC 106415</strain>
    </source>
</reference>
<dbReference type="GO" id="GO:0008305">
    <property type="term" value="C:integrin complex"/>
    <property type="evidence" value="ECO:0007669"/>
    <property type="project" value="InterPro"/>
</dbReference>
<feature type="signal peptide" evidence="5">
    <location>
        <begin position="1"/>
        <end position="26"/>
    </location>
</feature>
<gene>
    <name evidence="6" type="ORF">FNH08_43175</name>
</gene>
<dbReference type="OrthoDB" id="344301at2"/>
<protein>
    <submittedName>
        <fullName evidence="6">VCBS repeat-containing protein</fullName>
    </submittedName>
</protein>
<keyword evidence="4" id="KW-0325">Glycoprotein</keyword>
<dbReference type="PANTHER" id="PTHR23221:SF7">
    <property type="entry name" value="PHOSPHATIDYLINOSITOL-GLYCAN-SPECIFIC PHOSPHOLIPASE D"/>
    <property type="match status" value="1"/>
</dbReference>
<dbReference type="SMART" id="SM00191">
    <property type="entry name" value="Int_alpha"/>
    <property type="match status" value="6"/>
</dbReference>
<evidence type="ECO:0000313" key="7">
    <source>
        <dbReference type="Proteomes" id="UP000400924"/>
    </source>
</evidence>
<comment type="caution">
    <text evidence="6">The sequence shown here is derived from an EMBL/GenBank/DDBJ whole genome shotgun (WGS) entry which is preliminary data.</text>
</comment>
<organism evidence="6 7">
    <name type="scientific">Streptomyces spongiae</name>
    <dbReference type="NCBI Taxonomy" id="565072"/>
    <lineage>
        <taxon>Bacteria</taxon>
        <taxon>Bacillati</taxon>
        <taxon>Actinomycetota</taxon>
        <taxon>Actinomycetes</taxon>
        <taxon>Kitasatosporales</taxon>
        <taxon>Streptomycetaceae</taxon>
        <taxon>Streptomyces</taxon>
    </lineage>
</organism>
<accession>A0A5N8XWG7</accession>
<dbReference type="InterPro" id="IPR013519">
    <property type="entry name" value="Int_alpha_beta-p"/>
</dbReference>
<evidence type="ECO:0000256" key="3">
    <source>
        <dbReference type="ARBA" id="ARBA00022801"/>
    </source>
</evidence>
<dbReference type="InterPro" id="IPR013517">
    <property type="entry name" value="FG-GAP"/>
</dbReference>
<evidence type="ECO:0000256" key="2">
    <source>
        <dbReference type="ARBA" id="ARBA00022737"/>
    </source>
</evidence>
<dbReference type="GO" id="GO:0007155">
    <property type="term" value="P:cell adhesion"/>
    <property type="evidence" value="ECO:0007669"/>
    <property type="project" value="InterPro"/>
</dbReference>
<sequence length="484" mass="47512">MRKRTLLLAATLTTGLLTALPTTASAAPSGLKGDFNGDGYGDLAFSAPYAKVSGKSMAGYVAVMYGGSAGVDPTNTARYKTFSQSTAGVPGVAEAEDTFGDALAAADFDGDGYTDLAVGASGEDVGSATDGGSVTVLWGSATGVSGGTSVKDPAASTHDAFGRLLTAGDFDGDGKQDLATGASDASVYVVKGGIAKDGTTGGTVKVTAPNSLQYGPDTLRSGDVNKDGKDDLVVVGRVEADADDPGTTRSTAWYYPGAATGPGSVAPTTLPGGGVSAAVGDINGDGYGEIVLGNVFTRDSDLSGSLGGKVTIVPGTANGPDPATAHTLTQASPGVPGTNEANDGFGSAVSVGDINGDGYGDLAIGTIFEDGTTTEDSGSTTLMYGSATGLSTTGARTLTQASAGVAGTSETMDYFGSDVLLKDLNGDGKADYTVSGVFENEGVGAITAMLSDGTGISPDGDRSFGPGSLGRTSTYGAFGANLLG</sequence>
<dbReference type="PANTHER" id="PTHR23221">
    <property type="entry name" value="GLYCOSYLPHOSPHATIDYLINOSITOL PHOSPHOLIPASE D"/>
    <property type="match status" value="1"/>
</dbReference>
<evidence type="ECO:0000313" key="6">
    <source>
        <dbReference type="EMBL" id="MPY63724.1"/>
    </source>
</evidence>
<evidence type="ECO:0000256" key="1">
    <source>
        <dbReference type="ARBA" id="ARBA00022729"/>
    </source>
</evidence>
<dbReference type="Pfam" id="PF13517">
    <property type="entry name" value="FG-GAP_3"/>
    <property type="match status" value="1"/>
</dbReference>
<evidence type="ECO:0000256" key="5">
    <source>
        <dbReference type="SAM" id="SignalP"/>
    </source>
</evidence>
<dbReference type="Proteomes" id="UP000400924">
    <property type="component" value="Unassembled WGS sequence"/>
</dbReference>
<keyword evidence="7" id="KW-1185">Reference proteome</keyword>
<feature type="chain" id="PRO_5024272859" evidence="5">
    <location>
        <begin position="27"/>
        <end position="484"/>
    </location>
</feature>
<keyword evidence="1 5" id="KW-0732">Signal</keyword>
<dbReference type="GO" id="GO:0016787">
    <property type="term" value="F:hydrolase activity"/>
    <property type="evidence" value="ECO:0007669"/>
    <property type="project" value="UniProtKB-KW"/>
</dbReference>
<keyword evidence="2" id="KW-0677">Repeat</keyword>
<keyword evidence="3" id="KW-0378">Hydrolase</keyword>
<dbReference type="Pfam" id="PF01839">
    <property type="entry name" value="FG-GAP"/>
    <property type="match status" value="4"/>
</dbReference>